<dbReference type="PANTHER" id="PTHR46218:SF4">
    <property type="entry name" value="LIM AND SH3 DOMAIN PROTEIN LASP"/>
    <property type="match status" value="1"/>
</dbReference>
<dbReference type="GO" id="GO:0005925">
    <property type="term" value="C:focal adhesion"/>
    <property type="evidence" value="ECO:0007669"/>
    <property type="project" value="TreeGrafter"/>
</dbReference>
<dbReference type="SMART" id="SM00227">
    <property type="entry name" value="NEBU"/>
    <property type="match status" value="2"/>
</dbReference>
<proteinExistence type="predicted"/>
<dbReference type="EMBL" id="KQ417591">
    <property type="protein sequence ID" value="KOF91203.1"/>
    <property type="molecule type" value="Genomic_DNA"/>
</dbReference>
<dbReference type="InterPro" id="IPR000900">
    <property type="entry name" value="Nebulin_repeat"/>
</dbReference>
<dbReference type="Pfam" id="PF00880">
    <property type="entry name" value="Nebulin"/>
    <property type="match status" value="2"/>
</dbReference>
<evidence type="ECO:0000256" key="1">
    <source>
        <dbReference type="ARBA" id="ARBA00022737"/>
    </source>
</evidence>
<reference evidence="2" key="1">
    <citation type="submission" date="2015-07" db="EMBL/GenBank/DDBJ databases">
        <title>MeaNS - Measles Nucleotide Surveillance Program.</title>
        <authorList>
            <person name="Tran T."/>
            <person name="Druce J."/>
        </authorList>
    </citation>
    <scope>NUCLEOTIDE SEQUENCE</scope>
    <source>
        <strain evidence="2">UCB-OBI-ISO-001</strain>
        <tissue evidence="2">Gonad</tissue>
    </source>
</reference>
<accession>A0A0L8HPL4</accession>
<organism evidence="2">
    <name type="scientific">Octopus bimaculoides</name>
    <name type="common">California two-spotted octopus</name>
    <dbReference type="NCBI Taxonomy" id="37653"/>
    <lineage>
        <taxon>Eukaryota</taxon>
        <taxon>Metazoa</taxon>
        <taxon>Spiralia</taxon>
        <taxon>Lophotrochozoa</taxon>
        <taxon>Mollusca</taxon>
        <taxon>Cephalopoda</taxon>
        <taxon>Coleoidea</taxon>
        <taxon>Octopodiformes</taxon>
        <taxon>Octopoda</taxon>
        <taxon>Incirrata</taxon>
        <taxon>Octopodidae</taxon>
        <taxon>Octopus</taxon>
    </lineage>
</organism>
<dbReference type="OrthoDB" id="5971719at2759"/>
<dbReference type="GO" id="GO:0005737">
    <property type="term" value="C:cytoplasm"/>
    <property type="evidence" value="ECO:0007669"/>
    <property type="project" value="UniProtKB-ARBA"/>
</dbReference>
<keyword evidence="1" id="KW-0677">Repeat</keyword>
<sequence length="171" mass="19733">MSLVNYHSDFEKQKGCYTMVAEPMDIKQHLENTKNISLIQYHSDFEKQKGNVTPVADTLEMKRHTENAKNISLMHYRSDFTKLKGTATQVTVESLEMKRHAENAKNLSAHLMIGIICENRQTLTYLIVLKVITCWSQFNEVHTVIRMFKDLSPVDKLTVLEYLPTILNADT</sequence>
<name>A0A0L8HPL4_OCTBM</name>
<dbReference type="AlphaFoldDB" id="A0A0L8HPL4"/>
<dbReference type="PROSITE" id="PS51216">
    <property type="entry name" value="NEBULIN"/>
    <property type="match status" value="1"/>
</dbReference>
<gene>
    <name evidence="2" type="ORF">OCBIM_22009410mg</name>
</gene>
<dbReference type="GO" id="GO:0051015">
    <property type="term" value="F:actin filament binding"/>
    <property type="evidence" value="ECO:0007669"/>
    <property type="project" value="TreeGrafter"/>
</dbReference>
<evidence type="ECO:0000313" key="2">
    <source>
        <dbReference type="EMBL" id="KOF91203.1"/>
    </source>
</evidence>
<dbReference type="InterPro" id="IPR051759">
    <property type="entry name" value="LIM-SH3_domain_protein"/>
</dbReference>
<dbReference type="PANTHER" id="PTHR46218">
    <property type="entry name" value="LASP"/>
    <property type="match status" value="1"/>
</dbReference>
<protein>
    <submittedName>
        <fullName evidence="2">Uncharacterized protein</fullName>
    </submittedName>
</protein>